<dbReference type="SMART" id="SM00255">
    <property type="entry name" value="TIR"/>
    <property type="match status" value="1"/>
</dbReference>
<protein>
    <recommendedName>
        <fullName evidence="1">ADP-ribosyl cyclase/cyclic ADP-ribose hydrolase</fullName>
        <ecNumber evidence="1">3.2.2.6</ecNumber>
    </recommendedName>
</protein>
<proteinExistence type="predicted"/>
<dbReference type="FunFam" id="3.40.50.10140:FF:000007">
    <property type="entry name" value="Disease resistance protein (TIR-NBS-LRR class)"/>
    <property type="match status" value="1"/>
</dbReference>
<dbReference type="InterPro" id="IPR000157">
    <property type="entry name" value="TIR_dom"/>
</dbReference>
<dbReference type="InterPro" id="IPR035897">
    <property type="entry name" value="Toll_tir_struct_dom_sf"/>
</dbReference>
<evidence type="ECO:0000256" key="4">
    <source>
        <dbReference type="ARBA" id="ARBA00047304"/>
    </source>
</evidence>
<dbReference type="PROSITE" id="PS50104">
    <property type="entry name" value="TIR"/>
    <property type="match status" value="1"/>
</dbReference>
<evidence type="ECO:0000313" key="7">
    <source>
        <dbReference type="Proteomes" id="UP000607653"/>
    </source>
</evidence>
<dbReference type="AlphaFoldDB" id="A0A822ZTI2"/>
<organism evidence="6 7">
    <name type="scientific">Nelumbo nucifera</name>
    <name type="common">Sacred lotus</name>
    <dbReference type="NCBI Taxonomy" id="4432"/>
    <lineage>
        <taxon>Eukaryota</taxon>
        <taxon>Viridiplantae</taxon>
        <taxon>Streptophyta</taxon>
        <taxon>Embryophyta</taxon>
        <taxon>Tracheophyta</taxon>
        <taxon>Spermatophyta</taxon>
        <taxon>Magnoliopsida</taxon>
        <taxon>Proteales</taxon>
        <taxon>Nelumbonaceae</taxon>
        <taxon>Nelumbo</taxon>
    </lineage>
</organism>
<dbReference type="Proteomes" id="UP000607653">
    <property type="component" value="Unassembled WGS sequence"/>
</dbReference>
<dbReference type="PANTHER" id="PTHR32009">
    <property type="entry name" value="TMV RESISTANCE PROTEIN N-LIKE"/>
    <property type="match status" value="1"/>
</dbReference>
<keyword evidence="3" id="KW-0520">NAD</keyword>
<dbReference type="EMBL" id="DUZY01000007">
    <property type="protein sequence ID" value="DAD46196.1"/>
    <property type="molecule type" value="Genomic_DNA"/>
</dbReference>
<keyword evidence="2" id="KW-0378">Hydrolase</keyword>
<feature type="domain" description="TIR" evidence="5">
    <location>
        <begin position="18"/>
        <end position="155"/>
    </location>
</feature>
<dbReference type="GO" id="GO:0061809">
    <property type="term" value="F:NAD+ nucleosidase activity, cyclic ADP-ribose generating"/>
    <property type="evidence" value="ECO:0007669"/>
    <property type="project" value="UniProtKB-EC"/>
</dbReference>
<dbReference type="Gene3D" id="3.40.50.10140">
    <property type="entry name" value="Toll/interleukin-1 receptor homology (TIR) domain"/>
    <property type="match status" value="1"/>
</dbReference>
<dbReference type="PANTHER" id="PTHR32009:SF39">
    <property type="entry name" value="TIR DOMAIN-CONTAINING PROTEIN"/>
    <property type="match status" value="1"/>
</dbReference>
<comment type="caution">
    <text evidence="6">The sequence shown here is derived from an EMBL/GenBank/DDBJ whole genome shotgun (WGS) entry which is preliminary data.</text>
</comment>
<sequence length="207" mass="23676">MALSNFSHEASSSSDSNHVWKVFLSFRGEDTRGSFTDHLYEALNRRGIRTFRDDEELRRGEEISSELLKAIEGSKVAIIVFSRNYASSRWWLDELVKIMDCSRTNGMLVLPVFYDIDPSDVRNQSGTVAEAFAGHEMRFQSEKTEGWKRALRHAANLSGWDLQTLANGYEINSLIPYYNYLHFFFFLSFFTSSSNTNGDPCNARAPV</sequence>
<accession>A0A822ZTI2</accession>
<evidence type="ECO:0000256" key="3">
    <source>
        <dbReference type="ARBA" id="ARBA00023027"/>
    </source>
</evidence>
<dbReference type="GO" id="GO:0007165">
    <property type="term" value="P:signal transduction"/>
    <property type="evidence" value="ECO:0007669"/>
    <property type="project" value="InterPro"/>
</dbReference>
<dbReference type="Pfam" id="PF01582">
    <property type="entry name" value="TIR"/>
    <property type="match status" value="1"/>
</dbReference>
<evidence type="ECO:0000259" key="5">
    <source>
        <dbReference type="PROSITE" id="PS50104"/>
    </source>
</evidence>
<comment type="catalytic activity">
    <reaction evidence="4">
        <text>NAD(+) + H2O = ADP-D-ribose + nicotinamide + H(+)</text>
        <dbReference type="Rhea" id="RHEA:16301"/>
        <dbReference type="ChEBI" id="CHEBI:15377"/>
        <dbReference type="ChEBI" id="CHEBI:15378"/>
        <dbReference type="ChEBI" id="CHEBI:17154"/>
        <dbReference type="ChEBI" id="CHEBI:57540"/>
        <dbReference type="ChEBI" id="CHEBI:57967"/>
        <dbReference type="EC" id="3.2.2.6"/>
    </reaction>
    <physiologicalReaction direction="left-to-right" evidence="4">
        <dbReference type="Rhea" id="RHEA:16302"/>
    </physiologicalReaction>
</comment>
<evidence type="ECO:0000256" key="2">
    <source>
        <dbReference type="ARBA" id="ARBA00022801"/>
    </source>
</evidence>
<evidence type="ECO:0000256" key="1">
    <source>
        <dbReference type="ARBA" id="ARBA00011982"/>
    </source>
</evidence>
<name>A0A822ZTI2_NELNU</name>
<evidence type="ECO:0000313" key="6">
    <source>
        <dbReference type="EMBL" id="DAD46196.1"/>
    </source>
</evidence>
<dbReference type="EC" id="3.2.2.6" evidence="1"/>
<dbReference type="SUPFAM" id="SSF52200">
    <property type="entry name" value="Toll/Interleukin receptor TIR domain"/>
    <property type="match status" value="1"/>
</dbReference>
<gene>
    <name evidence="6" type="ORF">HUJ06_004426</name>
</gene>
<keyword evidence="7" id="KW-1185">Reference proteome</keyword>
<reference evidence="6 7" key="1">
    <citation type="journal article" date="2020" name="Mol. Biol. Evol.">
        <title>Distinct Expression and Methylation Patterns for Genes with Different Fates following a Single Whole-Genome Duplication in Flowering Plants.</title>
        <authorList>
            <person name="Shi T."/>
            <person name="Rahmani R.S."/>
            <person name="Gugger P.F."/>
            <person name="Wang M."/>
            <person name="Li H."/>
            <person name="Zhang Y."/>
            <person name="Li Z."/>
            <person name="Wang Q."/>
            <person name="Van de Peer Y."/>
            <person name="Marchal K."/>
            <person name="Chen J."/>
        </authorList>
    </citation>
    <scope>NUCLEOTIDE SEQUENCE [LARGE SCALE GENOMIC DNA]</scope>
    <source>
        <tissue evidence="6">Leaf</tissue>
    </source>
</reference>